<evidence type="ECO:0000313" key="2">
    <source>
        <dbReference type="EnsemblMetazoa" id="GPAI037458-PA"/>
    </source>
</evidence>
<feature type="compositionally biased region" description="Basic and acidic residues" evidence="1">
    <location>
        <begin position="1"/>
        <end position="12"/>
    </location>
</feature>
<organism evidence="2 3">
    <name type="scientific">Glossina pallidipes</name>
    <name type="common">Tsetse fly</name>
    <dbReference type="NCBI Taxonomy" id="7398"/>
    <lineage>
        <taxon>Eukaryota</taxon>
        <taxon>Metazoa</taxon>
        <taxon>Ecdysozoa</taxon>
        <taxon>Arthropoda</taxon>
        <taxon>Hexapoda</taxon>
        <taxon>Insecta</taxon>
        <taxon>Pterygota</taxon>
        <taxon>Neoptera</taxon>
        <taxon>Endopterygota</taxon>
        <taxon>Diptera</taxon>
        <taxon>Brachycera</taxon>
        <taxon>Muscomorpha</taxon>
        <taxon>Hippoboscoidea</taxon>
        <taxon>Glossinidae</taxon>
        <taxon>Glossina</taxon>
    </lineage>
</organism>
<dbReference type="Proteomes" id="UP000092445">
    <property type="component" value="Unassembled WGS sequence"/>
</dbReference>
<protein>
    <submittedName>
        <fullName evidence="2">Uncharacterized protein</fullName>
    </submittedName>
</protein>
<evidence type="ECO:0000313" key="3">
    <source>
        <dbReference type="Proteomes" id="UP000092445"/>
    </source>
</evidence>
<evidence type="ECO:0000256" key="1">
    <source>
        <dbReference type="SAM" id="MobiDB-lite"/>
    </source>
</evidence>
<dbReference type="VEuPathDB" id="VectorBase:GPAI037458"/>
<reference evidence="3" key="1">
    <citation type="submission" date="2014-03" db="EMBL/GenBank/DDBJ databases">
        <authorList>
            <person name="Aksoy S."/>
            <person name="Warren W."/>
            <person name="Wilson R.K."/>
        </authorList>
    </citation>
    <scope>NUCLEOTIDE SEQUENCE [LARGE SCALE GENOMIC DNA]</scope>
    <source>
        <strain evidence="3">IAEA</strain>
    </source>
</reference>
<reference evidence="2" key="2">
    <citation type="submission" date="2020-05" db="UniProtKB">
        <authorList>
            <consortium name="EnsemblMetazoa"/>
        </authorList>
    </citation>
    <scope>IDENTIFICATION</scope>
    <source>
        <strain evidence="2">IAEA</strain>
    </source>
</reference>
<name>A0A1B0A8B2_GLOPL</name>
<proteinExistence type="predicted"/>
<keyword evidence="3" id="KW-1185">Reference proteome</keyword>
<feature type="region of interest" description="Disordered" evidence="1">
    <location>
        <begin position="85"/>
        <end position="104"/>
    </location>
</feature>
<dbReference type="EnsemblMetazoa" id="GPAI037458-RA">
    <property type="protein sequence ID" value="GPAI037458-PA"/>
    <property type="gene ID" value="GPAI037458"/>
</dbReference>
<sequence>MNDSEENQRDATVDGPNNTQSSNHLPNIWIGKENIIEGLFGSFGESLTFKHHGEVIGGNRQCKFMHLDEFAVYVQRQIKELKRMSDEEGKPALQSSTEKHFSKGKYGKTTLHDIRKVISNKGRSSERQISDGAVATNEFYRAGAYNLIPFAERRTLFHVENLSSLDERDVDAIVEDFAEQLVHPSHWQQQPQPLLPPPQSY</sequence>
<accession>A0A1B0A8B2</accession>
<dbReference type="AlphaFoldDB" id="A0A1B0A8B2"/>
<feature type="region of interest" description="Disordered" evidence="1">
    <location>
        <begin position="1"/>
        <end position="25"/>
    </location>
</feature>
<feature type="compositionally biased region" description="Polar residues" evidence="1">
    <location>
        <begin position="15"/>
        <end position="25"/>
    </location>
</feature>